<organism evidence="1 2">
    <name type="scientific">Acorus calamus</name>
    <name type="common">Sweet flag</name>
    <dbReference type="NCBI Taxonomy" id="4465"/>
    <lineage>
        <taxon>Eukaryota</taxon>
        <taxon>Viridiplantae</taxon>
        <taxon>Streptophyta</taxon>
        <taxon>Embryophyta</taxon>
        <taxon>Tracheophyta</taxon>
        <taxon>Spermatophyta</taxon>
        <taxon>Magnoliopsida</taxon>
        <taxon>Liliopsida</taxon>
        <taxon>Acoraceae</taxon>
        <taxon>Acorus</taxon>
    </lineage>
</organism>
<keyword evidence="2" id="KW-1185">Reference proteome</keyword>
<gene>
    <name evidence="1" type="ORF">QJS10_CPB14g00747</name>
</gene>
<reference evidence="1" key="2">
    <citation type="submission" date="2023-06" db="EMBL/GenBank/DDBJ databases">
        <authorList>
            <person name="Ma L."/>
            <person name="Liu K.-W."/>
            <person name="Li Z."/>
            <person name="Hsiao Y.-Y."/>
            <person name="Qi Y."/>
            <person name="Fu T."/>
            <person name="Tang G."/>
            <person name="Zhang D."/>
            <person name="Sun W.-H."/>
            <person name="Liu D.-K."/>
            <person name="Li Y."/>
            <person name="Chen G.-Z."/>
            <person name="Liu X.-D."/>
            <person name="Liao X.-Y."/>
            <person name="Jiang Y.-T."/>
            <person name="Yu X."/>
            <person name="Hao Y."/>
            <person name="Huang J."/>
            <person name="Zhao X.-W."/>
            <person name="Ke S."/>
            <person name="Chen Y.-Y."/>
            <person name="Wu W.-L."/>
            <person name="Hsu J.-L."/>
            <person name="Lin Y.-F."/>
            <person name="Huang M.-D."/>
            <person name="Li C.-Y."/>
            <person name="Huang L."/>
            <person name="Wang Z.-W."/>
            <person name="Zhao X."/>
            <person name="Zhong W.-Y."/>
            <person name="Peng D.-H."/>
            <person name="Ahmad S."/>
            <person name="Lan S."/>
            <person name="Zhang J.-S."/>
            <person name="Tsai W.-C."/>
            <person name="Van De Peer Y."/>
            <person name="Liu Z.-J."/>
        </authorList>
    </citation>
    <scope>NUCLEOTIDE SEQUENCE</scope>
    <source>
        <strain evidence="1">CP</strain>
        <tissue evidence="1">Leaves</tissue>
    </source>
</reference>
<proteinExistence type="predicted"/>
<evidence type="ECO:0000313" key="1">
    <source>
        <dbReference type="EMBL" id="KAK1298383.1"/>
    </source>
</evidence>
<accession>A0AAV9DDD1</accession>
<name>A0AAV9DDD1_ACOCL</name>
<dbReference type="Proteomes" id="UP001180020">
    <property type="component" value="Unassembled WGS sequence"/>
</dbReference>
<dbReference type="AlphaFoldDB" id="A0AAV9DDD1"/>
<dbReference type="EMBL" id="JAUJYO010000014">
    <property type="protein sequence ID" value="KAK1298383.1"/>
    <property type="molecule type" value="Genomic_DNA"/>
</dbReference>
<sequence>MASSFVFSSLVALSLKKAIRGGTLVNKTAARARMIVSDIETASGVVFMTLAFVSTVARALIERGCISCDDSLSAYAVKEPMLTVPFPIVRPSLLIYLFSVIRACTR</sequence>
<reference evidence="1" key="1">
    <citation type="journal article" date="2023" name="Nat. Commun.">
        <title>Diploid and tetraploid genomes of Acorus and the evolution of monocots.</title>
        <authorList>
            <person name="Ma L."/>
            <person name="Liu K.W."/>
            <person name="Li Z."/>
            <person name="Hsiao Y.Y."/>
            <person name="Qi Y."/>
            <person name="Fu T."/>
            <person name="Tang G.D."/>
            <person name="Zhang D."/>
            <person name="Sun W.H."/>
            <person name="Liu D.K."/>
            <person name="Li Y."/>
            <person name="Chen G.Z."/>
            <person name="Liu X.D."/>
            <person name="Liao X.Y."/>
            <person name="Jiang Y.T."/>
            <person name="Yu X."/>
            <person name="Hao Y."/>
            <person name="Huang J."/>
            <person name="Zhao X.W."/>
            <person name="Ke S."/>
            <person name="Chen Y.Y."/>
            <person name="Wu W.L."/>
            <person name="Hsu J.L."/>
            <person name="Lin Y.F."/>
            <person name="Huang M.D."/>
            <person name="Li C.Y."/>
            <person name="Huang L."/>
            <person name="Wang Z.W."/>
            <person name="Zhao X."/>
            <person name="Zhong W.Y."/>
            <person name="Peng D.H."/>
            <person name="Ahmad S."/>
            <person name="Lan S."/>
            <person name="Zhang J.S."/>
            <person name="Tsai W.C."/>
            <person name="Van de Peer Y."/>
            <person name="Liu Z.J."/>
        </authorList>
    </citation>
    <scope>NUCLEOTIDE SEQUENCE</scope>
    <source>
        <strain evidence="1">CP</strain>
    </source>
</reference>
<evidence type="ECO:0000313" key="2">
    <source>
        <dbReference type="Proteomes" id="UP001180020"/>
    </source>
</evidence>
<protein>
    <submittedName>
        <fullName evidence="1">Uncharacterized protein</fullName>
    </submittedName>
</protein>
<comment type="caution">
    <text evidence="1">The sequence shown here is derived from an EMBL/GenBank/DDBJ whole genome shotgun (WGS) entry which is preliminary data.</text>
</comment>